<dbReference type="Pfam" id="PF11994">
    <property type="entry name" value="DUF3489"/>
    <property type="match status" value="1"/>
</dbReference>
<proteinExistence type="predicted"/>
<comment type="caution">
    <text evidence="2">The sequence shown here is derived from an EMBL/GenBank/DDBJ whole genome shotgun (WGS) entry which is preliminary data.</text>
</comment>
<dbReference type="AlphaFoldDB" id="A0A9X4XPE7"/>
<sequence>MASLSDTQLVVLGTACQRPDRNVLPLPANLKGGAAGKVVDSLIAKGLIKEVRAKRDEPVWRTDDERGRIALRVTRAAFDALGIDPATAGGDDAEQTGEGADAEAPDGAAVRAARKKNARAGVITTRAGTKQAQLIDMLQLPEGATIDEIVQAFGWQPHTVRGAFAGALKKRLGLDVTSEKVDHRGRVYRICTRA</sequence>
<dbReference type="Proteomes" id="UP000438991">
    <property type="component" value="Unassembled WGS sequence"/>
</dbReference>
<feature type="region of interest" description="Disordered" evidence="1">
    <location>
        <begin position="84"/>
        <end position="106"/>
    </location>
</feature>
<evidence type="ECO:0000313" key="2">
    <source>
        <dbReference type="EMBL" id="MTW18337.1"/>
    </source>
</evidence>
<feature type="compositionally biased region" description="Acidic residues" evidence="1">
    <location>
        <begin position="91"/>
        <end position="104"/>
    </location>
</feature>
<accession>A0A9X4XPE7</accession>
<evidence type="ECO:0000313" key="3">
    <source>
        <dbReference type="Proteomes" id="UP000438991"/>
    </source>
</evidence>
<protein>
    <submittedName>
        <fullName evidence="2">DUF3489 domain-containing protein</fullName>
    </submittedName>
</protein>
<reference evidence="2 3" key="1">
    <citation type="submission" date="2019-11" db="EMBL/GenBank/DDBJ databases">
        <title>Whole-genome sequence of Rhodoplanes serenus DSM 18633, type strain.</title>
        <authorList>
            <person name="Kyndt J.A."/>
            <person name="Meyer T.E."/>
        </authorList>
    </citation>
    <scope>NUCLEOTIDE SEQUENCE [LARGE SCALE GENOMIC DNA]</scope>
    <source>
        <strain evidence="2 3">DSM 18633</strain>
    </source>
</reference>
<gene>
    <name evidence="2" type="ORF">GJ689_19225</name>
</gene>
<dbReference type="InterPro" id="IPR021880">
    <property type="entry name" value="DUF3489"/>
</dbReference>
<dbReference type="RefSeq" id="WP_155480797.1">
    <property type="nucleotide sequence ID" value="NZ_WNKV01000016.1"/>
</dbReference>
<dbReference type="EMBL" id="WNKV01000016">
    <property type="protein sequence ID" value="MTW18337.1"/>
    <property type="molecule type" value="Genomic_DNA"/>
</dbReference>
<evidence type="ECO:0000256" key="1">
    <source>
        <dbReference type="SAM" id="MobiDB-lite"/>
    </source>
</evidence>
<organism evidence="2 3">
    <name type="scientific">Rhodoplanes serenus</name>
    <dbReference type="NCBI Taxonomy" id="200615"/>
    <lineage>
        <taxon>Bacteria</taxon>
        <taxon>Pseudomonadati</taxon>
        <taxon>Pseudomonadota</taxon>
        <taxon>Alphaproteobacteria</taxon>
        <taxon>Hyphomicrobiales</taxon>
        <taxon>Nitrobacteraceae</taxon>
        <taxon>Rhodoplanes</taxon>
    </lineage>
</organism>
<name>A0A9X4XPE7_9BRAD</name>